<dbReference type="Pfam" id="PF25978">
    <property type="entry name" value="DUF7997"/>
    <property type="match status" value="1"/>
</dbReference>
<reference evidence="5 7" key="3">
    <citation type="submission" date="2024-06" db="EMBL/GenBank/DDBJ databases">
        <title>Halorubrum miltondacostae sp. nov., a potential PHA producer isolated from an inland solar saltern in Rio Maior, Portugal.</title>
        <authorList>
            <person name="Albuquerque L."/>
            <person name="Viver T."/>
            <person name="Barroso C."/>
            <person name="Claudino R."/>
            <person name="Galvan M."/>
            <person name="Simoes G."/>
            <person name="Lobo Da Cunha A."/>
            <person name="Egas C."/>
        </authorList>
    </citation>
    <scope>NUCLEOTIDE SEQUENCE [LARGE SCALE GENOMIC DNA]</scope>
    <source>
        <strain evidence="5 7">DSM 18646</strain>
    </source>
</reference>
<dbReference type="GO" id="GO:0004553">
    <property type="term" value="F:hydrolase activity, hydrolyzing O-glycosyl compounds"/>
    <property type="evidence" value="ECO:0007669"/>
    <property type="project" value="TreeGrafter"/>
</dbReference>
<dbReference type="SUPFAM" id="SSF48208">
    <property type="entry name" value="Six-hairpin glycosidases"/>
    <property type="match status" value="1"/>
</dbReference>
<dbReference type="AlphaFoldDB" id="A0AAV3SS98"/>
<evidence type="ECO:0000313" key="5">
    <source>
        <dbReference type="EMBL" id="MEZ3168060.1"/>
    </source>
</evidence>
<reference evidence="4" key="2">
    <citation type="submission" date="2023-12" db="EMBL/GenBank/DDBJ databases">
        <authorList>
            <person name="Sun Q."/>
            <person name="Inoue M."/>
        </authorList>
    </citation>
    <scope>NUCLEOTIDE SEQUENCE</scope>
    <source>
        <strain evidence="4">JCM 14265</strain>
    </source>
</reference>
<dbReference type="PANTHER" id="PTHR31616:SF0">
    <property type="entry name" value="GLUCAN 1,4-ALPHA-GLUCOSIDASE"/>
    <property type="match status" value="1"/>
</dbReference>
<proteinExistence type="inferred from homology"/>
<dbReference type="RefSeq" id="WP_343777140.1">
    <property type="nucleotide sequence ID" value="NZ_BAAADQ010000003.1"/>
</dbReference>
<dbReference type="EMBL" id="JBEDNW010000006">
    <property type="protein sequence ID" value="MEZ3168060.1"/>
    <property type="molecule type" value="Genomic_DNA"/>
</dbReference>
<evidence type="ECO:0000256" key="2">
    <source>
        <dbReference type="SAM" id="MobiDB-lite"/>
    </source>
</evidence>
<evidence type="ECO:0000256" key="1">
    <source>
        <dbReference type="ARBA" id="ARBA00006188"/>
    </source>
</evidence>
<evidence type="ECO:0000313" key="6">
    <source>
        <dbReference type="Proteomes" id="UP001501425"/>
    </source>
</evidence>
<dbReference type="InterPro" id="IPR008928">
    <property type="entry name" value="6-hairpin_glycosidase_sf"/>
</dbReference>
<name>A0AAV3SS98_9EURY</name>
<protein>
    <submittedName>
        <fullName evidence="5">Glucan 1,4-alpha-glucosidase</fullName>
    </submittedName>
</protein>
<accession>A0AAV3SS98</accession>
<dbReference type="GO" id="GO:0005975">
    <property type="term" value="P:carbohydrate metabolic process"/>
    <property type="evidence" value="ECO:0007669"/>
    <property type="project" value="InterPro"/>
</dbReference>
<feature type="domain" description="DUF7997" evidence="3">
    <location>
        <begin position="1"/>
        <end position="244"/>
    </location>
</feature>
<organism evidence="4 6">
    <name type="scientific">Halorubrum ejinorense</name>
    <dbReference type="NCBI Taxonomy" id="425309"/>
    <lineage>
        <taxon>Archaea</taxon>
        <taxon>Methanobacteriati</taxon>
        <taxon>Methanobacteriota</taxon>
        <taxon>Stenosarchaea group</taxon>
        <taxon>Halobacteria</taxon>
        <taxon>Halobacteriales</taxon>
        <taxon>Haloferacaceae</taxon>
        <taxon>Halorubrum</taxon>
    </lineage>
</organism>
<comment type="similarity">
    <text evidence="1">Belongs to the glycosyl hydrolase 15 family.</text>
</comment>
<dbReference type="PANTHER" id="PTHR31616">
    <property type="entry name" value="TREHALASE"/>
    <property type="match status" value="1"/>
</dbReference>
<dbReference type="Proteomes" id="UP001501425">
    <property type="component" value="Unassembled WGS sequence"/>
</dbReference>
<comment type="caution">
    <text evidence="4">The sequence shown here is derived from an EMBL/GenBank/DDBJ whole genome shotgun (WGS) entry which is preliminary data.</text>
</comment>
<evidence type="ECO:0000313" key="7">
    <source>
        <dbReference type="Proteomes" id="UP001567571"/>
    </source>
</evidence>
<dbReference type="Proteomes" id="UP001567571">
    <property type="component" value="Unassembled WGS sequence"/>
</dbReference>
<dbReference type="EMBL" id="BAAADQ010000003">
    <property type="protein sequence ID" value="GAA0536704.1"/>
    <property type="molecule type" value="Genomic_DNA"/>
</dbReference>
<dbReference type="InterPro" id="IPR012341">
    <property type="entry name" value="6hp_glycosidase-like_sf"/>
</dbReference>
<dbReference type="Gene3D" id="1.50.10.10">
    <property type="match status" value="1"/>
</dbReference>
<dbReference type="InterPro" id="IPR058310">
    <property type="entry name" value="DUF7997"/>
</dbReference>
<evidence type="ECO:0000259" key="3">
    <source>
        <dbReference type="Pfam" id="PF25978"/>
    </source>
</evidence>
<feature type="region of interest" description="Disordered" evidence="2">
    <location>
        <begin position="1"/>
        <end position="25"/>
    </location>
</feature>
<evidence type="ECO:0000313" key="4">
    <source>
        <dbReference type="EMBL" id="GAA0536704.1"/>
    </source>
</evidence>
<reference evidence="4" key="1">
    <citation type="journal article" date="2014" name="Int. J. Syst. Evol. Microbiol.">
        <title>Complete genome sequence of Corynebacterium casei LMG S-19264T (=DSM 44701T), isolated from a smear-ripened cheese.</title>
        <authorList>
            <consortium name="US DOE Joint Genome Institute (JGI-PGF)"/>
            <person name="Walter F."/>
            <person name="Albersmeier A."/>
            <person name="Kalinowski J."/>
            <person name="Ruckert C."/>
        </authorList>
    </citation>
    <scope>NUCLEOTIDE SEQUENCE</scope>
    <source>
        <strain evidence="4">JCM 14265</strain>
    </source>
</reference>
<sequence>MQLRDALDDYKRHAGDGTRFPGERRTVSGRFSGGDGRLVHVGDDGELRDFGYPLTGQTGLVRSRIGLAVGDEVTWLDEADTTQRYVGDTALIETTHETARGTVARHDVTLGDAHLTRASVDLSDDADPDDASLVVYARFAPDGRDDRVGQLRFDDAVEVYHADEHDFLASATGFSDLRGQLPTTFPELLDDDPTELPRDRDGDRYEEERLSGEVIADVPFEDGVATVATLLTDRNETDREAARDRLDALFSDLDGVDALTDAAADALPSVPESAPARDSVVADLRVLSLLSAPSGLRIAGPDFDPYYEHSGGYGYTWFRDDAEISGFLLGAADAVGVDLDDWHARSARMYVDTQRPDGSWPHRVWPRDGALAPGWANARIEDGPDLDYQADQTGSVVAYLSQARAAGVSVDGLDRTLVAALAGLDRTLEIDGRPVVCQNAWEDSAGRFTHTAATFLEAYSELGRHGEGLAVDALDDPDAVPGAESLPDDLAAHARDQAREVYAALDDLWVPERGCYALRETPDGGIDDRIDSSTLALAAAHRSFDALGGGATGSGEGGAVDEERLDRLVSHVETVVDGLYHETDAITGLIRYEGDGWRRTGQDSEKVWTVSTAWGANACAELAALLAARDDPRAAEMVERARDLLSHVSPGGSLCEPTTYLPEQFFDDGTPDSATPLGWPHAIRLATVALLDDELPQFADPAAADD</sequence>
<keyword evidence="7" id="KW-1185">Reference proteome</keyword>
<gene>
    <name evidence="5" type="ORF">ABNG02_12085</name>
    <name evidence="4" type="ORF">GCM10008994_09800</name>
</gene>